<dbReference type="PANTHER" id="PTHR42718">
    <property type="entry name" value="MAJOR FACILITATOR SUPERFAMILY MULTIDRUG TRANSPORTER MFSC"/>
    <property type="match status" value="1"/>
</dbReference>
<evidence type="ECO:0000313" key="9">
    <source>
        <dbReference type="EMBL" id="KAA2263729.1"/>
    </source>
</evidence>
<evidence type="ECO:0000256" key="4">
    <source>
        <dbReference type="ARBA" id="ARBA00022692"/>
    </source>
</evidence>
<keyword evidence="10" id="KW-1185">Reference proteome</keyword>
<feature type="transmembrane region" description="Helical" evidence="7">
    <location>
        <begin position="287"/>
        <end position="312"/>
    </location>
</feature>
<gene>
    <name evidence="9" type="ORF">F0L68_09605</name>
</gene>
<dbReference type="Gene3D" id="1.20.1250.20">
    <property type="entry name" value="MFS general substrate transporter like domains"/>
    <property type="match status" value="1"/>
</dbReference>
<evidence type="ECO:0000259" key="8">
    <source>
        <dbReference type="PROSITE" id="PS50850"/>
    </source>
</evidence>
<dbReference type="OrthoDB" id="9812221at2"/>
<keyword evidence="4 7" id="KW-0812">Transmembrane</keyword>
<keyword evidence="6 7" id="KW-0472">Membrane</keyword>
<feature type="domain" description="Major facilitator superfamily (MFS) profile" evidence="8">
    <location>
        <begin position="31"/>
        <end position="477"/>
    </location>
</feature>
<comment type="subcellular location">
    <subcellularLocation>
        <location evidence="1">Cell membrane</location>
        <topology evidence="1">Multi-pass membrane protein</topology>
    </subcellularLocation>
</comment>
<accession>A0A5B2XLD9</accession>
<feature type="transmembrane region" description="Helical" evidence="7">
    <location>
        <begin position="65"/>
        <end position="85"/>
    </location>
</feature>
<dbReference type="GO" id="GO:0022857">
    <property type="term" value="F:transmembrane transporter activity"/>
    <property type="evidence" value="ECO:0007669"/>
    <property type="project" value="InterPro"/>
</dbReference>
<feature type="transmembrane region" description="Helical" evidence="7">
    <location>
        <begin position="449"/>
        <end position="472"/>
    </location>
</feature>
<feature type="transmembrane region" description="Helical" evidence="7">
    <location>
        <begin position="353"/>
        <end position="373"/>
    </location>
</feature>
<evidence type="ECO:0000256" key="5">
    <source>
        <dbReference type="ARBA" id="ARBA00022989"/>
    </source>
</evidence>
<evidence type="ECO:0000256" key="3">
    <source>
        <dbReference type="ARBA" id="ARBA00022475"/>
    </source>
</evidence>
<feature type="transmembrane region" description="Helical" evidence="7">
    <location>
        <begin position="324"/>
        <end position="346"/>
    </location>
</feature>
<feature type="transmembrane region" description="Helical" evidence="7">
    <location>
        <begin position="97"/>
        <end position="116"/>
    </location>
</feature>
<keyword evidence="5 7" id="KW-1133">Transmembrane helix</keyword>
<proteinExistence type="predicted"/>
<evidence type="ECO:0000256" key="2">
    <source>
        <dbReference type="ARBA" id="ARBA00022448"/>
    </source>
</evidence>
<sequence length="477" mass="49270">MTTPASTVHPTAIHPAQPADTERLDPALLKMGAVLIFGAILSVLDGTIVNVGIDSVVRDLHSPLAAVQWVATGYLLAVSMVMPLSGWATERFGGKRMWMISVALFVGGSALCGLAWSTPALIAFRVVQGIGGGMMQPIGQAMMAQAAGPSRLTRVMGLLVVPITFAPVLGPLLGGVIVANLDWRWMFYVNVPIGIATLVAAARVLPAGGRTGARNRLDVLGLALLSPGLAALVYGFATAGEPGGFGAPKVVLALALGVGLLAGYAAHALRGRGIPLIDLRLFRRRQFAVATGSSFLLGASMYSSMLLLPLYYEQVEHASALRAGLLLAPQALGTALVVTLAGRLAARISPRRIMVCGIGLSLAGTVAFTQLGAHPAGWLLVASLVLRGIGLGATMAPGMGAVYAAVERHEAPRAASALNVLNRVGGSLGTAVLVVVLQQNLDTAADPAVAFGTTFWWALGLSLLTLIPAAMFPDRVR</sequence>
<reference evidence="9 10" key="1">
    <citation type="submission" date="2019-09" db="EMBL/GenBank/DDBJ databases">
        <title>Goodfellowia gen. nov., a new genus of the Pseudonocardineae related to Actinoalloteichus, containing Goodfellowia coeruleoviolacea gen. nov., comb. nov. gen. nov., comb. nov.</title>
        <authorList>
            <person name="Labeda D."/>
        </authorList>
    </citation>
    <scope>NUCLEOTIDE SEQUENCE [LARGE SCALE GENOMIC DNA]</scope>
    <source>
        <strain evidence="9 10">AN110305</strain>
    </source>
</reference>
<feature type="transmembrane region" description="Helical" evidence="7">
    <location>
        <begin position="379"/>
        <end position="406"/>
    </location>
</feature>
<dbReference type="InterPro" id="IPR004638">
    <property type="entry name" value="EmrB-like"/>
</dbReference>
<dbReference type="InterPro" id="IPR011701">
    <property type="entry name" value="MFS"/>
</dbReference>
<evidence type="ECO:0000256" key="6">
    <source>
        <dbReference type="ARBA" id="ARBA00023136"/>
    </source>
</evidence>
<name>A0A5B2XLD9_9PSEU</name>
<dbReference type="InterPro" id="IPR020846">
    <property type="entry name" value="MFS_dom"/>
</dbReference>
<feature type="transmembrane region" description="Helical" evidence="7">
    <location>
        <begin position="185"/>
        <end position="205"/>
    </location>
</feature>
<dbReference type="GO" id="GO:0005886">
    <property type="term" value="C:plasma membrane"/>
    <property type="evidence" value="ECO:0007669"/>
    <property type="project" value="UniProtKB-SubCell"/>
</dbReference>
<dbReference type="Gene3D" id="1.20.1720.10">
    <property type="entry name" value="Multidrug resistance protein D"/>
    <property type="match status" value="1"/>
</dbReference>
<dbReference type="Pfam" id="PF07690">
    <property type="entry name" value="MFS_1"/>
    <property type="match status" value="1"/>
</dbReference>
<dbReference type="NCBIfam" id="TIGR00711">
    <property type="entry name" value="efflux_EmrB"/>
    <property type="match status" value="1"/>
</dbReference>
<feature type="transmembrane region" description="Helical" evidence="7">
    <location>
        <begin position="155"/>
        <end position="179"/>
    </location>
</feature>
<evidence type="ECO:0000256" key="1">
    <source>
        <dbReference type="ARBA" id="ARBA00004651"/>
    </source>
</evidence>
<dbReference type="Proteomes" id="UP000323454">
    <property type="component" value="Unassembled WGS sequence"/>
</dbReference>
<dbReference type="CDD" id="cd17503">
    <property type="entry name" value="MFS_LmrB_MDR_like"/>
    <property type="match status" value="1"/>
</dbReference>
<keyword evidence="2" id="KW-0813">Transport</keyword>
<feature type="transmembrane region" description="Helical" evidence="7">
    <location>
        <begin position="33"/>
        <end position="53"/>
    </location>
</feature>
<protein>
    <submittedName>
        <fullName evidence="9">DHA2 family efflux MFS transporter permease subunit</fullName>
    </submittedName>
</protein>
<dbReference type="RefSeq" id="WP_149849141.1">
    <property type="nucleotide sequence ID" value="NZ_VUOB01000015.1"/>
</dbReference>
<dbReference type="EMBL" id="VUOB01000015">
    <property type="protein sequence ID" value="KAA2263729.1"/>
    <property type="molecule type" value="Genomic_DNA"/>
</dbReference>
<reference evidence="9 10" key="2">
    <citation type="submission" date="2019-09" db="EMBL/GenBank/DDBJ databases">
        <authorList>
            <person name="Jin C."/>
        </authorList>
    </citation>
    <scope>NUCLEOTIDE SEQUENCE [LARGE SCALE GENOMIC DNA]</scope>
    <source>
        <strain evidence="9 10">AN110305</strain>
    </source>
</reference>
<feature type="transmembrane region" description="Helical" evidence="7">
    <location>
        <begin position="249"/>
        <end position="266"/>
    </location>
</feature>
<keyword evidence="3" id="KW-1003">Cell membrane</keyword>
<evidence type="ECO:0000256" key="7">
    <source>
        <dbReference type="SAM" id="Phobius"/>
    </source>
</evidence>
<evidence type="ECO:0000313" key="10">
    <source>
        <dbReference type="Proteomes" id="UP000323454"/>
    </source>
</evidence>
<dbReference type="PANTHER" id="PTHR42718:SF46">
    <property type="entry name" value="BLR6921 PROTEIN"/>
    <property type="match status" value="1"/>
</dbReference>
<feature type="transmembrane region" description="Helical" evidence="7">
    <location>
        <begin position="217"/>
        <end position="237"/>
    </location>
</feature>
<feature type="transmembrane region" description="Helical" evidence="7">
    <location>
        <begin position="418"/>
        <end position="437"/>
    </location>
</feature>
<organism evidence="9 10">
    <name type="scientific">Solihabitans fulvus</name>
    <dbReference type="NCBI Taxonomy" id="1892852"/>
    <lineage>
        <taxon>Bacteria</taxon>
        <taxon>Bacillati</taxon>
        <taxon>Actinomycetota</taxon>
        <taxon>Actinomycetes</taxon>
        <taxon>Pseudonocardiales</taxon>
        <taxon>Pseudonocardiaceae</taxon>
        <taxon>Solihabitans</taxon>
    </lineage>
</organism>
<comment type="caution">
    <text evidence="9">The sequence shown here is derived from an EMBL/GenBank/DDBJ whole genome shotgun (WGS) entry which is preliminary data.</text>
</comment>
<dbReference type="PROSITE" id="PS50850">
    <property type="entry name" value="MFS"/>
    <property type="match status" value="1"/>
</dbReference>
<dbReference type="SUPFAM" id="SSF103473">
    <property type="entry name" value="MFS general substrate transporter"/>
    <property type="match status" value="1"/>
</dbReference>
<dbReference type="InterPro" id="IPR036259">
    <property type="entry name" value="MFS_trans_sf"/>
</dbReference>
<dbReference type="AlphaFoldDB" id="A0A5B2XLD9"/>